<dbReference type="InterPro" id="IPR008792">
    <property type="entry name" value="PQQD"/>
</dbReference>
<dbReference type="Gene3D" id="1.10.10.1150">
    <property type="entry name" value="Coenzyme PQQ synthesis protein D (PqqD)"/>
    <property type="match status" value="1"/>
</dbReference>
<protein>
    <submittedName>
        <fullName evidence="1">PqqD family protein</fullName>
    </submittedName>
</protein>
<dbReference type="InterPro" id="IPR041881">
    <property type="entry name" value="PqqD_sf"/>
</dbReference>
<evidence type="ECO:0000313" key="2">
    <source>
        <dbReference type="Proteomes" id="UP000783796"/>
    </source>
</evidence>
<proteinExistence type="predicted"/>
<organism evidence="1 2">
    <name type="scientific">Candidatus Phocaeicola faecigallinarum</name>
    <dbReference type="NCBI Taxonomy" id="2838732"/>
    <lineage>
        <taxon>Bacteria</taxon>
        <taxon>Pseudomonadati</taxon>
        <taxon>Bacteroidota</taxon>
        <taxon>Bacteroidia</taxon>
        <taxon>Bacteroidales</taxon>
        <taxon>Bacteroidaceae</taxon>
        <taxon>Phocaeicola</taxon>
    </lineage>
</organism>
<dbReference type="Proteomes" id="UP000783796">
    <property type="component" value="Unassembled WGS sequence"/>
</dbReference>
<reference evidence="1" key="2">
    <citation type="submission" date="2021-04" db="EMBL/GenBank/DDBJ databases">
        <authorList>
            <person name="Gilroy R."/>
        </authorList>
    </citation>
    <scope>NUCLEOTIDE SEQUENCE</scope>
    <source>
        <strain evidence="1">G4-2901</strain>
    </source>
</reference>
<sequence>MRIKKGFVLRELAGEKIVSGEGLEQLDFNKIVSLNTSAAYIWEHISNREFDLETMVDLLLDRYDIERSVALQDARRLLDDWISIGLVEE</sequence>
<gene>
    <name evidence="1" type="ORF">H9777_08805</name>
</gene>
<comment type="caution">
    <text evidence="1">The sequence shown here is derived from an EMBL/GenBank/DDBJ whole genome shotgun (WGS) entry which is preliminary data.</text>
</comment>
<evidence type="ECO:0000313" key="1">
    <source>
        <dbReference type="EMBL" id="MBU3838392.1"/>
    </source>
</evidence>
<name>A0A948WVY8_9BACT</name>
<dbReference type="EMBL" id="JAHLFW010000075">
    <property type="protein sequence ID" value="MBU3838392.1"/>
    <property type="molecule type" value="Genomic_DNA"/>
</dbReference>
<dbReference type="Pfam" id="PF05402">
    <property type="entry name" value="PqqD"/>
    <property type="match status" value="1"/>
</dbReference>
<dbReference type="AlphaFoldDB" id="A0A948WVY8"/>
<reference evidence="1" key="1">
    <citation type="journal article" date="2021" name="PeerJ">
        <title>Extensive microbial diversity within the chicken gut microbiome revealed by metagenomics and culture.</title>
        <authorList>
            <person name="Gilroy R."/>
            <person name="Ravi A."/>
            <person name="Getino M."/>
            <person name="Pursley I."/>
            <person name="Horton D.L."/>
            <person name="Alikhan N.F."/>
            <person name="Baker D."/>
            <person name="Gharbi K."/>
            <person name="Hall N."/>
            <person name="Watson M."/>
            <person name="Adriaenssens E.M."/>
            <person name="Foster-Nyarko E."/>
            <person name="Jarju S."/>
            <person name="Secka A."/>
            <person name="Antonio M."/>
            <person name="Oren A."/>
            <person name="Chaudhuri R.R."/>
            <person name="La Ragione R."/>
            <person name="Hildebrand F."/>
            <person name="Pallen M.J."/>
        </authorList>
    </citation>
    <scope>NUCLEOTIDE SEQUENCE</scope>
    <source>
        <strain evidence="1">G4-2901</strain>
    </source>
</reference>
<accession>A0A948WVY8</accession>